<dbReference type="Proteomes" id="UP000009328">
    <property type="component" value="Unassembled WGS sequence"/>
</dbReference>
<organism evidence="2 3">
    <name type="scientific">Wickerhamomyces ciferrii (strain ATCC 14091 / BCRC 22168 / CBS 111 / JCM 3599 / NBRC 0793 / NRRL Y-1031 F-60-10)</name>
    <name type="common">Yeast</name>
    <name type="synonym">Pichia ciferrii</name>
    <dbReference type="NCBI Taxonomy" id="1206466"/>
    <lineage>
        <taxon>Eukaryota</taxon>
        <taxon>Fungi</taxon>
        <taxon>Dikarya</taxon>
        <taxon>Ascomycota</taxon>
        <taxon>Saccharomycotina</taxon>
        <taxon>Saccharomycetes</taxon>
        <taxon>Phaffomycetales</taxon>
        <taxon>Wickerhamomycetaceae</taxon>
        <taxon>Wickerhamomyces</taxon>
    </lineage>
</organism>
<name>K0KY20_WICCF</name>
<gene>
    <name evidence="2" type="ORF">BN7_6579</name>
</gene>
<sequence length="567" mass="65039">MTEKLADNVISIQRLNKGARYRASNRGAEAATSSIVDDYIASSLDVDPDDHNEKIKSYEIDVLRSLDDETLDLFEELETDYQWSNDANYSNSKKSIETYKGEDGYVDDSSIGQGYDHSENDTFTDSIFSKEDVETFGYVLDRIENFECDKELGDAVAVVDDEYEELRRLELESKGLYSDNQFYTGNGEGALISSSGSDSDSSSDENSQPRREFDVKQKFNLLRNRLAKGINKIVKDDPKIDFDGQEWAANYEVYRNGILKDGEEVKQLGQEQGKGQTIFQGPFVKKVQWDLLSRNNTLRPINSALKGQKVRETSELKTLLPYRLVPYPEKKILRLESRYDKKKKHNSKVRDSDKLTSKNDPELYTFTEEMMADKSFEEILEIRITIAQYHKNYNAITLSRRGIAKKQEIGLRSQNGKNTKLHTEQRLSDMKLENDVVAPYESTEGCTEVSSDSSEESSENQNPQENNVQSGLQNQGKSLDKRYQFSNDGYIFPLEHPPGLYSSKKQSKIQQQNQQRRRKAPPRHTQLRVVNPSPIDVIPPDECGYFRDQSKDYNRVPHSPLPKEFKQ</sequence>
<protein>
    <submittedName>
        <fullName evidence="2">Uncharacterized protein</fullName>
    </submittedName>
</protein>
<proteinExistence type="predicted"/>
<keyword evidence="3" id="KW-1185">Reference proteome</keyword>
<accession>K0KY20</accession>
<feature type="region of interest" description="Disordered" evidence="1">
    <location>
        <begin position="409"/>
        <end position="474"/>
    </location>
</feature>
<feature type="region of interest" description="Disordered" evidence="1">
    <location>
        <begin position="188"/>
        <end position="211"/>
    </location>
</feature>
<feature type="compositionally biased region" description="Basic and acidic residues" evidence="1">
    <location>
        <begin position="421"/>
        <end position="434"/>
    </location>
</feature>
<dbReference type="InParanoid" id="K0KY20"/>
<dbReference type="EMBL" id="CAIF01000291">
    <property type="protein sequence ID" value="CCH46972.1"/>
    <property type="molecule type" value="Genomic_DNA"/>
</dbReference>
<feature type="compositionally biased region" description="Basic and acidic residues" evidence="1">
    <location>
        <begin position="544"/>
        <end position="567"/>
    </location>
</feature>
<evidence type="ECO:0000313" key="2">
    <source>
        <dbReference type="EMBL" id="CCH46972.1"/>
    </source>
</evidence>
<reference evidence="2 3" key="1">
    <citation type="journal article" date="2012" name="Eukaryot. Cell">
        <title>Draft genome sequence of Wickerhamomyces ciferrii NRRL Y-1031 F-60-10.</title>
        <authorList>
            <person name="Schneider J."/>
            <person name="Andrea H."/>
            <person name="Blom J."/>
            <person name="Jaenicke S."/>
            <person name="Ruckert C."/>
            <person name="Schorsch C."/>
            <person name="Szczepanowski R."/>
            <person name="Farwick M."/>
            <person name="Goesmann A."/>
            <person name="Puhler A."/>
            <person name="Schaffer S."/>
            <person name="Tauch A."/>
            <person name="Kohler T."/>
            <person name="Brinkrolf K."/>
        </authorList>
    </citation>
    <scope>NUCLEOTIDE SEQUENCE [LARGE SCALE GENOMIC DNA]</scope>
    <source>
        <strain evidence="3">ATCC 14091 / BCRC 22168 / CBS 111 / JCM 3599 / NBRC 0793 / NRRL Y-1031 F-60-10</strain>
    </source>
</reference>
<dbReference type="HOGENOM" id="CLU_480760_0_0_1"/>
<comment type="caution">
    <text evidence="2">The sequence shown here is derived from an EMBL/GenBank/DDBJ whole genome shotgun (WGS) entry which is preliminary data.</text>
</comment>
<feature type="compositionally biased region" description="Basic residues" evidence="1">
    <location>
        <begin position="515"/>
        <end position="526"/>
    </location>
</feature>
<feature type="region of interest" description="Disordered" evidence="1">
    <location>
        <begin position="489"/>
        <end position="567"/>
    </location>
</feature>
<evidence type="ECO:0000256" key="1">
    <source>
        <dbReference type="SAM" id="MobiDB-lite"/>
    </source>
</evidence>
<dbReference type="AlphaFoldDB" id="K0KY20"/>
<evidence type="ECO:0000313" key="3">
    <source>
        <dbReference type="Proteomes" id="UP000009328"/>
    </source>
</evidence>
<feature type="compositionally biased region" description="Low complexity" evidence="1">
    <location>
        <begin position="502"/>
        <end position="514"/>
    </location>
</feature>
<feature type="compositionally biased region" description="Low complexity" evidence="1">
    <location>
        <begin position="459"/>
        <end position="470"/>
    </location>
</feature>